<evidence type="ECO:0000313" key="8">
    <source>
        <dbReference type="Proteomes" id="UP000552045"/>
    </source>
</evidence>
<reference evidence="7 8" key="1">
    <citation type="submission" date="2020-07" db="EMBL/GenBank/DDBJ databases">
        <title>Sequencing the genomes of 1000 actinobacteria strains.</title>
        <authorList>
            <person name="Klenk H.-P."/>
        </authorList>
    </citation>
    <scope>NUCLEOTIDE SEQUENCE [LARGE SCALE GENOMIC DNA]</scope>
    <source>
        <strain evidence="7 8">DSM 22185</strain>
    </source>
</reference>
<evidence type="ECO:0000256" key="3">
    <source>
        <dbReference type="ARBA" id="ARBA00022723"/>
    </source>
</evidence>
<evidence type="ECO:0000256" key="2">
    <source>
        <dbReference type="ARBA" id="ARBA00007749"/>
    </source>
</evidence>
<dbReference type="Gene3D" id="3.60.15.10">
    <property type="entry name" value="Ribonuclease Z/Hydroxyacylglutathione hydrolase-like"/>
    <property type="match status" value="1"/>
</dbReference>
<dbReference type="SMART" id="SM00849">
    <property type="entry name" value="Lactamase_B"/>
    <property type="match status" value="1"/>
</dbReference>
<dbReference type="PANTHER" id="PTHR42978:SF7">
    <property type="entry name" value="METALLO-HYDROLASE RV2300C-RELATED"/>
    <property type="match status" value="1"/>
</dbReference>
<keyword evidence="3" id="KW-0479">Metal-binding</keyword>
<name>A0A7Y9JLV3_9MICO</name>
<keyword evidence="4 7" id="KW-0378">Hydrolase</keyword>
<dbReference type="GO" id="GO:0016787">
    <property type="term" value="F:hydrolase activity"/>
    <property type="evidence" value="ECO:0007669"/>
    <property type="project" value="UniProtKB-KW"/>
</dbReference>
<dbReference type="Pfam" id="PF00753">
    <property type="entry name" value="Lactamase_B"/>
    <property type="match status" value="1"/>
</dbReference>
<keyword evidence="8" id="KW-1185">Reference proteome</keyword>
<evidence type="ECO:0000256" key="1">
    <source>
        <dbReference type="ARBA" id="ARBA00001947"/>
    </source>
</evidence>
<dbReference type="InterPro" id="IPR001279">
    <property type="entry name" value="Metallo-B-lactamas"/>
</dbReference>
<evidence type="ECO:0000313" key="7">
    <source>
        <dbReference type="EMBL" id="NYD54112.1"/>
    </source>
</evidence>
<organism evidence="7 8">
    <name type="scientific">Microbacterium pseudoresistens</name>
    <dbReference type="NCBI Taxonomy" id="640634"/>
    <lineage>
        <taxon>Bacteria</taxon>
        <taxon>Bacillati</taxon>
        <taxon>Actinomycetota</taxon>
        <taxon>Actinomycetes</taxon>
        <taxon>Micrococcales</taxon>
        <taxon>Microbacteriaceae</taxon>
        <taxon>Microbacterium</taxon>
    </lineage>
</organism>
<dbReference type="InterPro" id="IPR051013">
    <property type="entry name" value="MBL_superfamily_lactonases"/>
</dbReference>
<dbReference type="InterPro" id="IPR036866">
    <property type="entry name" value="RibonucZ/Hydroxyglut_hydro"/>
</dbReference>
<evidence type="ECO:0000256" key="5">
    <source>
        <dbReference type="ARBA" id="ARBA00022833"/>
    </source>
</evidence>
<sequence length="275" mass="30063">MAGTEVGHHWEVLIVRYATWATSLSDLYLHHGIYGEPDGPGAMDYYFWIARNGDHTVVIDTGYRVSDGDARGRTTLVDPRSVLAELVPQGQTDVVVTHCHYDHVGNLGALPGSRVFIARDEYEFWTDPIASRPLFSTSASTAGMAELERAQREGRLTTFSYSIEIQPGVTAVRVGGHTPGQSIVFVDTADGRVLLASDSIHLDDELELDRPFRISADLPAHYRALELARRMRDTGEVTHVITGHQPGILAAYPPAGEGPDGLVGVIGRKQHDRIG</sequence>
<dbReference type="Proteomes" id="UP000552045">
    <property type="component" value="Unassembled WGS sequence"/>
</dbReference>
<dbReference type="PANTHER" id="PTHR42978">
    <property type="entry name" value="QUORUM-QUENCHING LACTONASE YTNP-RELATED-RELATED"/>
    <property type="match status" value="1"/>
</dbReference>
<dbReference type="AlphaFoldDB" id="A0A7Y9JLV3"/>
<evidence type="ECO:0000259" key="6">
    <source>
        <dbReference type="SMART" id="SM00849"/>
    </source>
</evidence>
<dbReference type="EMBL" id="JACCBH010000001">
    <property type="protein sequence ID" value="NYD54112.1"/>
    <property type="molecule type" value="Genomic_DNA"/>
</dbReference>
<dbReference type="SUPFAM" id="SSF56281">
    <property type="entry name" value="Metallo-hydrolase/oxidoreductase"/>
    <property type="match status" value="1"/>
</dbReference>
<proteinExistence type="inferred from homology"/>
<gene>
    <name evidence="7" type="ORF">BKA02_001167</name>
</gene>
<comment type="similarity">
    <text evidence="2">Belongs to the metallo-beta-lactamase superfamily.</text>
</comment>
<dbReference type="GO" id="GO:0046872">
    <property type="term" value="F:metal ion binding"/>
    <property type="evidence" value="ECO:0007669"/>
    <property type="project" value="UniProtKB-KW"/>
</dbReference>
<keyword evidence="5" id="KW-0862">Zinc</keyword>
<comment type="caution">
    <text evidence="7">The sequence shown here is derived from an EMBL/GenBank/DDBJ whole genome shotgun (WGS) entry which is preliminary data.</text>
</comment>
<dbReference type="RefSeq" id="WP_179432167.1">
    <property type="nucleotide sequence ID" value="NZ_BAABLC010000001.1"/>
</dbReference>
<feature type="domain" description="Metallo-beta-lactamase" evidence="6">
    <location>
        <begin position="44"/>
        <end position="244"/>
    </location>
</feature>
<comment type="cofactor">
    <cofactor evidence="1">
        <name>Zn(2+)</name>
        <dbReference type="ChEBI" id="CHEBI:29105"/>
    </cofactor>
</comment>
<protein>
    <submittedName>
        <fullName evidence="7">Glyoxylase-like metal-dependent hydrolase (Beta-lactamase superfamily II)</fullName>
    </submittedName>
</protein>
<evidence type="ECO:0000256" key="4">
    <source>
        <dbReference type="ARBA" id="ARBA00022801"/>
    </source>
</evidence>
<dbReference type="CDD" id="cd07729">
    <property type="entry name" value="AHL_lactonase_MBL-fold"/>
    <property type="match status" value="1"/>
</dbReference>
<accession>A0A7Y9JLV3</accession>